<dbReference type="InterPro" id="IPR003660">
    <property type="entry name" value="HAMP_dom"/>
</dbReference>
<keyword evidence="9" id="KW-0472">Membrane</keyword>
<dbReference type="PANTHER" id="PTHR24421:SF58">
    <property type="entry name" value="SIGNAL TRANSDUCTION HISTIDINE-PROTEIN KINASE_PHOSPHATASE UHPB"/>
    <property type="match status" value="1"/>
</dbReference>
<dbReference type="AlphaFoldDB" id="A0A2S5CSG6"/>
<dbReference type="InterPro" id="IPR011712">
    <property type="entry name" value="Sig_transdc_His_kin_sub3_dim/P"/>
</dbReference>
<dbReference type="CDD" id="cd16917">
    <property type="entry name" value="HATPase_UhpB-NarQ-NarX-like"/>
    <property type="match status" value="1"/>
</dbReference>
<organism evidence="12 13">
    <name type="scientific">Methylovulum psychrotolerans</name>
    <dbReference type="NCBI Taxonomy" id="1704499"/>
    <lineage>
        <taxon>Bacteria</taxon>
        <taxon>Pseudomonadati</taxon>
        <taxon>Pseudomonadota</taxon>
        <taxon>Gammaproteobacteria</taxon>
        <taxon>Methylococcales</taxon>
        <taxon>Methylococcaceae</taxon>
        <taxon>Methylovulum</taxon>
    </lineage>
</organism>
<feature type="domain" description="Histidine kinase" evidence="10">
    <location>
        <begin position="254"/>
        <end position="445"/>
    </location>
</feature>
<comment type="caution">
    <text evidence="12">The sequence shown here is derived from an EMBL/GenBank/DDBJ whole genome shotgun (WGS) entry which is preliminary data.</text>
</comment>
<feature type="domain" description="HAMP" evidence="11">
    <location>
        <begin position="183"/>
        <end position="235"/>
    </location>
</feature>
<dbReference type="SUPFAM" id="SSF55874">
    <property type="entry name" value="ATPase domain of HSP90 chaperone/DNA topoisomerase II/histidine kinase"/>
    <property type="match status" value="1"/>
</dbReference>
<evidence type="ECO:0000256" key="2">
    <source>
        <dbReference type="ARBA" id="ARBA00004370"/>
    </source>
</evidence>
<evidence type="ECO:0000256" key="6">
    <source>
        <dbReference type="ARBA" id="ARBA00022777"/>
    </source>
</evidence>
<dbReference type="EC" id="2.7.13.3" evidence="3"/>
<evidence type="ECO:0000313" key="13">
    <source>
        <dbReference type="Proteomes" id="UP000237423"/>
    </source>
</evidence>
<dbReference type="PROSITE" id="PS50885">
    <property type="entry name" value="HAMP"/>
    <property type="match status" value="1"/>
</dbReference>
<evidence type="ECO:0000256" key="4">
    <source>
        <dbReference type="ARBA" id="ARBA00022553"/>
    </source>
</evidence>
<keyword evidence="9" id="KW-1133">Transmembrane helix</keyword>
<dbReference type="InterPro" id="IPR050482">
    <property type="entry name" value="Sensor_HK_TwoCompSys"/>
</dbReference>
<dbReference type="GO" id="GO:0046983">
    <property type="term" value="F:protein dimerization activity"/>
    <property type="evidence" value="ECO:0007669"/>
    <property type="project" value="InterPro"/>
</dbReference>
<keyword evidence="7" id="KW-0902">Two-component regulatory system</keyword>
<gene>
    <name evidence="12" type="ORF">AADEFJLK_00769</name>
</gene>
<evidence type="ECO:0000256" key="3">
    <source>
        <dbReference type="ARBA" id="ARBA00012438"/>
    </source>
</evidence>
<dbReference type="Pfam" id="PF07730">
    <property type="entry name" value="HisKA_3"/>
    <property type="match status" value="1"/>
</dbReference>
<dbReference type="Gene3D" id="3.30.565.10">
    <property type="entry name" value="Histidine kinase-like ATPase, C-terminal domain"/>
    <property type="match status" value="1"/>
</dbReference>
<dbReference type="Gene3D" id="1.20.5.1930">
    <property type="match status" value="1"/>
</dbReference>
<keyword evidence="6 12" id="KW-0418">Kinase</keyword>
<name>A0A2S5CSG6_9GAMM</name>
<evidence type="ECO:0000256" key="9">
    <source>
        <dbReference type="SAM" id="Phobius"/>
    </source>
</evidence>
<dbReference type="Proteomes" id="UP000237423">
    <property type="component" value="Unassembled WGS sequence"/>
</dbReference>
<dbReference type="EMBL" id="PGFZ01000001">
    <property type="protein sequence ID" value="POZ53728.1"/>
    <property type="molecule type" value="Genomic_DNA"/>
</dbReference>
<feature type="coiled-coil region" evidence="8">
    <location>
        <begin position="216"/>
        <end position="265"/>
    </location>
</feature>
<feature type="transmembrane region" description="Helical" evidence="9">
    <location>
        <begin position="21"/>
        <end position="40"/>
    </location>
</feature>
<dbReference type="PROSITE" id="PS50109">
    <property type="entry name" value="HIS_KIN"/>
    <property type="match status" value="1"/>
</dbReference>
<keyword evidence="8" id="KW-0175">Coiled coil</keyword>
<protein>
    <recommendedName>
        <fullName evidence="3">histidine kinase</fullName>
        <ecNumber evidence="3">2.7.13.3</ecNumber>
    </recommendedName>
</protein>
<evidence type="ECO:0000313" key="12">
    <source>
        <dbReference type="EMBL" id="POZ53728.1"/>
    </source>
</evidence>
<comment type="subcellular location">
    <subcellularLocation>
        <location evidence="2">Membrane</location>
    </subcellularLocation>
</comment>
<reference evidence="12 13" key="1">
    <citation type="submission" date="2017-11" db="EMBL/GenBank/DDBJ databases">
        <title>Draft Genome Sequence of Methylobacter psychrotolerans Sph1T, an Obligate Methanotroph from Low-Temperature Environments.</title>
        <authorList>
            <person name="Oshkin I.Y."/>
            <person name="Miroshnikov K."/>
            <person name="Belova S.E."/>
            <person name="Korzhenkov A."/>
            <person name="Toshchakov S.V."/>
            <person name="Dedysh S.N."/>
        </authorList>
    </citation>
    <scope>NUCLEOTIDE SEQUENCE [LARGE SCALE GENOMIC DNA]</scope>
    <source>
        <strain evidence="12 13">Sph1</strain>
    </source>
</reference>
<keyword evidence="4" id="KW-0597">Phosphoprotein</keyword>
<dbReference type="PANTHER" id="PTHR24421">
    <property type="entry name" value="NITRATE/NITRITE SENSOR PROTEIN NARX-RELATED"/>
    <property type="match status" value="1"/>
</dbReference>
<proteinExistence type="predicted"/>
<keyword evidence="5" id="KW-0808">Transferase</keyword>
<evidence type="ECO:0000259" key="10">
    <source>
        <dbReference type="PROSITE" id="PS50109"/>
    </source>
</evidence>
<accession>A0A2S5CSG6</accession>
<evidence type="ECO:0000256" key="5">
    <source>
        <dbReference type="ARBA" id="ARBA00022679"/>
    </source>
</evidence>
<dbReference type="InterPro" id="IPR032244">
    <property type="entry name" value="LapD_MoxY_N"/>
</dbReference>
<keyword evidence="9" id="KW-0812">Transmembrane</keyword>
<dbReference type="InterPro" id="IPR036890">
    <property type="entry name" value="HATPase_C_sf"/>
</dbReference>
<feature type="transmembrane region" description="Helical" evidence="9">
    <location>
        <begin position="162"/>
        <end position="182"/>
    </location>
</feature>
<dbReference type="Pfam" id="PF16448">
    <property type="entry name" value="LapD_MoxY_N"/>
    <property type="match status" value="1"/>
</dbReference>
<evidence type="ECO:0000256" key="8">
    <source>
        <dbReference type="SAM" id="Coils"/>
    </source>
</evidence>
<dbReference type="GO" id="GO:0016020">
    <property type="term" value="C:membrane"/>
    <property type="evidence" value="ECO:0007669"/>
    <property type="project" value="UniProtKB-SubCell"/>
</dbReference>
<dbReference type="InterPro" id="IPR005467">
    <property type="entry name" value="His_kinase_dom"/>
</dbReference>
<dbReference type="GO" id="GO:0000155">
    <property type="term" value="F:phosphorelay sensor kinase activity"/>
    <property type="evidence" value="ECO:0007669"/>
    <property type="project" value="InterPro"/>
</dbReference>
<evidence type="ECO:0000259" key="11">
    <source>
        <dbReference type="PROSITE" id="PS50885"/>
    </source>
</evidence>
<dbReference type="Pfam" id="PF02518">
    <property type="entry name" value="HATPase_c"/>
    <property type="match status" value="1"/>
</dbReference>
<evidence type="ECO:0000256" key="7">
    <source>
        <dbReference type="ARBA" id="ARBA00023012"/>
    </source>
</evidence>
<evidence type="ECO:0000256" key="1">
    <source>
        <dbReference type="ARBA" id="ARBA00000085"/>
    </source>
</evidence>
<sequence>MLSISRWGVPMSLRHQINLRIILTSLMILVLGGAVAVWQARTAVSKEIDSSLNLAAQLIQLNFPQGGQSAVDVSTWLPRFVSLEQTRHLHIQLQKASGEVLRFSAVPKHISDAPPTWFVSLVSARYPDVGQQVTTADGQQLTLIIRADPIDEISEAWKESRAFFVSLCVMALLTFCAVNLVFKKAFQAIAVIVDGVAAIGQGHYRQKLPDFAIQEYDQIAKAINHLTEVLDAAQQENTALTLHSLQIQEEERQHLSQELHDELGQSLTAIKVMAVTAKNPQADTGQITDTIISICDHLIAVVRSMMRHLHPLVLTELGLKATLEDLLNHWAGRQPGLAVTLHCDDAVDLLPTAMTIQLFRVVQECLTNIVRHAEASEATIRLDIRDGKQLCLAIADNGQGCTPANLKAGFGLLGMRERIKSLGGDFSIDTQAQQGLRISAIIPLS</sequence>
<comment type="catalytic activity">
    <reaction evidence="1">
        <text>ATP + protein L-histidine = ADP + protein N-phospho-L-histidine.</text>
        <dbReference type="EC" id="2.7.13.3"/>
    </reaction>
</comment>
<dbReference type="InterPro" id="IPR003594">
    <property type="entry name" value="HATPase_dom"/>
</dbReference>